<dbReference type="AlphaFoldDB" id="A0AA88SB44"/>
<proteinExistence type="predicted"/>
<organism evidence="2 3">
    <name type="scientific">Channa striata</name>
    <name type="common">Snakehead murrel</name>
    <name type="synonym">Ophicephalus striatus</name>
    <dbReference type="NCBI Taxonomy" id="64152"/>
    <lineage>
        <taxon>Eukaryota</taxon>
        <taxon>Metazoa</taxon>
        <taxon>Chordata</taxon>
        <taxon>Craniata</taxon>
        <taxon>Vertebrata</taxon>
        <taxon>Euteleostomi</taxon>
        <taxon>Actinopterygii</taxon>
        <taxon>Neopterygii</taxon>
        <taxon>Teleostei</taxon>
        <taxon>Neoteleostei</taxon>
        <taxon>Acanthomorphata</taxon>
        <taxon>Anabantaria</taxon>
        <taxon>Anabantiformes</taxon>
        <taxon>Channoidei</taxon>
        <taxon>Channidae</taxon>
        <taxon>Channa</taxon>
    </lineage>
</organism>
<accession>A0AA88SB44</accession>
<feature type="region of interest" description="Disordered" evidence="1">
    <location>
        <begin position="156"/>
        <end position="178"/>
    </location>
</feature>
<name>A0AA88SB44_CHASR</name>
<sequence length="900" mass="103460">MEGIDDYYVWQRRTHHGIRYRKAGLPFPESVEIGLEFNAALERKDKLDQHLLTNAVILEICEFAKTVTRSQKYFLFEILEFNFDLGVDVDNDMQYYEYATRVHNKIKQLKDTVKLRPCKWVETFPLPDPDVIKASTESEVPKRYYPKRNKTTDISVLTDDSKIKESPENQKSESDGVPSSAFILKRKGGFRLKLTGGGYPFCKRTGVTLAVRPHETPKQKLSPNLVTIGLMIELLDFSRALCGTHKQIVNDIVKQNFGLELDKIMFRLQLNKLIERKNACLTVENKNAFRKETFQVQYKRVREQKYKKRKNPDTDFHDLEKLTVASKRRETLKHRDSDAQEIWQDSDLSYMCPVDCETEMQSGAEARIEKNDLGSFSGTAVETKPSVSSDAQKEEEGEAFLCPVQPQAISNNFHPKDRSPKTKRNLFSEDGIGDKKVKTPKQKLWMRRATRSRQLLRSSGVNDLFAHCREIGLDFNVSSGNKQNLDLELLTNWVLLEIFKFAIAMTKSLRTFLFDVLGNNFHLSFQDDTHLRIFIYYIITKEKYLQNHPDRKKAAFLSSPFPFPEVYNIVDVTSYSQTELELEQEQQANWDLSGSASNHQKHVSRHPFCRKLGINLWSSKEVPESKKLDLTALTTGAVLEVFSFTRELCGSVNEIVNDVLEHNFDVDLRNRASKAAQVMQRWYATQKSLMKKQNLSPKTNSWLNMVVPLNSPSQPSLQTPSYSGPVNLDTDDVKVDPKKRSSSGNAPQDTDFSSYHICKKIGLDLEVDSKSEAKTKLDLQVLTREVLFEVHQYVEQNCNRYVPALYEILEYNFDLSSQSHRKVEFAWSIASQVIAMVGKNGRKGGYLSKVFELPMEVSESAQIVCKEESEDSLDEPDFRVKDDIVFVRKLKPVDLEVELE</sequence>
<feature type="compositionally biased region" description="Basic and acidic residues" evidence="1">
    <location>
        <begin position="159"/>
        <end position="174"/>
    </location>
</feature>
<evidence type="ECO:0000313" key="2">
    <source>
        <dbReference type="EMBL" id="KAK2827923.1"/>
    </source>
</evidence>
<evidence type="ECO:0000256" key="1">
    <source>
        <dbReference type="SAM" id="MobiDB-lite"/>
    </source>
</evidence>
<comment type="caution">
    <text evidence="2">The sequence shown here is derived from an EMBL/GenBank/DDBJ whole genome shotgun (WGS) entry which is preliminary data.</text>
</comment>
<keyword evidence="3" id="KW-1185">Reference proteome</keyword>
<reference evidence="2" key="1">
    <citation type="submission" date="2023-07" db="EMBL/GenBank/DDBJ databases">
        <title>Chromosome-level Genome Assembly of Striped Snakehead (Channa striata).</title>
        <authorList>
            <person name="Liu H."/>
        </authorList>
    </citation>
    <scope>NUCLEOTIDE SEQUENCE</scope>
    <source>
        <strain evidence="2">Gz</strain>
        <tissue evidence="2">Muscle</tissue>
    </source>
</reference>
<protein>
    <submittedName>
        <fullName evidence="2">Uncharacterized protein</fullName>
    </submittedName>
</protein>
<feature type="compositionally biased region" description="Polar residues" evidence="1">
    <location>
        <begin position="713"/>
        <end position="724"/>
    </location>
</feature>
<gene>
    <name evidence="2" type="ORF">Q5P01_018957</name>
</gene>
<dbReference type="Proteomes" id="UP001187415">
    <property type="component" value="Unassembled WGS sequence"/>
</dbReference>
<dbReference type="EMBL" id="JAUPFM010000015">
    <property type="protein sequence ID" value="KAK2827923.1"/>
    <property type="molecule type" value="Genomic_DNA"/>
</dbReference>
<feature type="region of interest" description="Disordered" evidence="1">
    <location>
        <begin position="713"/>
        <end position="748"/>
    </location>
</feature>
<evidence type="ECO:0000313" key="3">
    <source>
        <dbReference type="Proteomes" id="UP001187415"/>
    </source>
</evidence>
<feature type="region of interest" description="Disordered" evidence="1">
    <location>
        <begin position="411"/>
        <end position="432"/>
    </location>
</feature>